<dbReference type="SUPFAM" id="SSF57256">
    <property type="entry name" value="Elafin-like"/>
    <property type="match status" value="1"/>
</dbReference>
<reference evidence="3" key="1">
    <citation type="journal article" date="2021" name="Sci. Adv.">
        <title>The American lobster genome reveals insights on longevity, neural, and immune adaptations.</title>
        <authorList>
            <person name="Polinski J.M."/>
            <person name="Zimin A.V."/>
            <person name="Clark K.F."/>
            <person name="Kohn A.B."/>
            <person name="Sadowski N."/>
            <person name="Timp W."/>
            <person name="Ptitsyn A."/>
            <person name="Khanna P."/>
            <person name="Romanova D.Y."/>
            <person name="Williams P."/>
            <person name="Greenwood S.J."/>
            <person name="Moroz L.L."/>
            <person name="Walt D.R."/>
            <person name="Bodnar A.G."/>
        </authorList>
    </citation>
    <scope>NUCLEOTIDE SEQUENCE</scope>
    <source>
        <strain evidence="3">GMGI-L3</strain>
    </source>
</reference>
<evidence type="ECO:0000313" key="4">
    <source>
        <dbReference type="Proteomes" id="UP000747542"/>
    </source>
</evidence>
<dbReference type="GO" id="GO:0030414">
    <property type="term" value="F:peptidase inhibitor activity"/>
    <property type="evidence" value="ECO:0007669"/>
    <property type="project" value="InterPro"/>
</dbReference>
<dbReference type="AlphaFoldDB" id="A0A8J5T4A0"/>
<protein>
    <submittedName>
        <fullName evidence="3">Putative WAP-type 'four-disulfide core' domain-containing protein</fullName>
    </submittedName>
</protein>
<dbReference type="EMBL" id="JAHLQT010010583">
    <property type="protein sequence ID" value="KAG7172560.1"/>
    <property type="molecule type" value="Genomic_DNA"/>
</dbReference>
<dbReference type="InterPro" id="IPR036645">
    <property type="entry name" value="Elafin-like_sf"/>
</dbReference>
<organism evidence="3 4">
    <name type="scientific">Homarus americanus</name>
    <name type="common">American lobster</name>
    <dbReference type="NCBI Taxonomy" id="6706"/>
    <lineage>
        <taxon>Eukaryota</taxon>
        <taxon>Metazoa</taxon>
        <taxon>Ecdysozoa</taxon>
        <taxon>Arthropoda</taxon>
        <taxon>Crustacea</taxon>
        <taxon>Multicrustacea</taxon>
        <taxon>Malacostraca</taxon>
        <taxon>Eumalacostraca</taxon>
        <taxon>Eucarida</taxon>
        <taxon>Decapoda</taxon>
        <taxon>Pleocyemata</taxon>
        <taxon>Astacidea</taxon>
        <taxon>Nephropoidea</taxon>
        <taxon>Nephropidae</taxon>
        <taxon>Homarus</taxon>
    </lineage>
</organism>
<gene>
    <name evidence="3" type="ORF">Hamer_G020118</name>
</gene>
<dbReference type="GO" id="GO:0005576">
    <property type="term" value="C:extracellular region"/>
    <property type="evidence" value="ECO:0007669"/>
    <property type="project" value="InterPro"/>
</dbReference>
<feature type="region of interest" description="Disordered" evidence="1">
    <location>
        <begin position="143"/>
        <end position="192"/>
    </location>
</feature>
<feature type="compositionally biased region" description="Low complexity" evidence="1">
    <location>
        <begin position="152"/>
        <end position="170"/>
    </location>
</feature>
<dbReference type="CDD" id="cd00199">
    <property type="entry name" value="WAP"/>
    <property type="match status" value="1"/>
</dbReference>
<dbReference type="PROSITE" id="PS51390">
    <property type="entry name" value="WAP"/>
    <property type="match status" value="1"/>
</dbReference>
<evidence type="ECO:0000259" key="2">
    <source>
        <dbReference type="PROSITE" id="PS51390"/>
    </source>
</evidence>
<comment type="caution">
    <text evidence="3">The sequence shown here is derived from an EMBL/GenBank/DDBJ whole genome shotgun (WGS) entry which is preliminary data.</text>
</comment>
<feature type="compositionally biased region" description="Acidic residues" evidence="1">
    <location>
        <begin position="327"/>
        <end position="337"/>
    </location>
</feature>
<feature type="compositionally biased region" description="Polar residues" evidence="1">
    <location>
        <begin position="218"/>
        <end position="227"/>
    </location>
</feature>
<dbReference type="SMART" id="SM00217">
    <property type="entry name" value="WAP"/>
    <property type="match status" value="1"/>
</dbReference>
<feature type="compositionally biased region" description="Polar residues" evidence="1">
    <location>
        <begin position="365"/>
        <end position="374"/>
    </location>
</feature>
<name>A0A8J5T4A0_HOMAM</name>
<feature type="compositionally biased region" description="Acidic residues" evidence="1">
    <location>
        <begin position="349"/>
        <end position="360"/>
    </location>
</feature>
<evidence type="ECO:0000256" key="1">
    <source>
        <dbReference type="SAM" id="MobiDB-lite"/>
    </source>
</evidence>
<feature type="region of interest" description="Disordered" evidence="1">
    <location>
        <begin position="210"/>
        <end position="235"/>
    </location>
</feature>
<dbReference type="Proteomes" id="UP000747542">
    <property type="component" value="Unassembled WGS sequence"/>
</dbReference>
<dbReference type="InterPro" id="IPR008197">
    <property type="entry name" value="WAP_dom"/>
</dbReference>
<feature type="compositionally biased region" description="Low complexity" evidence="1">
    <location>
        <begin position="181"/>
        <end position="192"/>
    </location>
</feature>
<sequence length="387" mass="42440">MLLASSCRLASRTVDVSQRGCRNSALHCIKYCTHHEADYYSGYVAAEGETRNGTERNGTGRTGRTDGRINWTGLTGRTGRDVRDAYRSNIILEVYGRRESDGRGRENETLSETPKNKPLFLLWLMKTARKVASVSAIPSNCKGRRCRTRVNPSTTVTPDDTTDPLPAAPLSRPPLKRPVKTTTESVTEAATEAVTDPVTEEIRRAGVNGWLAAPTPAPSKSRTTPTTKADKPGLCETPKGFGIKCMSGLDQCKEDGQCPGSTKCCMVGECGKLCVKPKPTSTEAKEPTKESEKNEAKKNKEAKENTSEKLEEEETETQRPQDLSGDAVEDTTNEEDNSEIKEVKNEEIKVEEDNENEEREDNIPTEVSTATEDSTPVDESTDNTTEA</sequence>
<feature type="domain" description="WAP" evidence="2">
    <location>
        <begin position="228"/>
        <end position="278"/>
    </location>
</feature>
<proteinExistence type="predicted"/>
<feature type="compositionally biased region" description="Basic and acidic residues" evidence="1">
    <location>
        <begin position="283"/>
        <end position="309"/>
    </location>
</feature>
<accession>A0A8J5T4A0</accession>
<dbReference type="Pfam" id="PF00095">
    <property type="entry name" value="WAP"/>
    <property type="match status" value="1"/>
</dbReference>
<evidence type="ECO:0000313" key="3">
    <source>
        <dbReference type="EMBL" id="KAG7172560.1"/>
    </source>
</evidence>
<dbReference type="Gene3D" id="4.10.75.10">
    <property type="entry name" value="Elafin-like"/>
    <property type="match status" value="1"/>
</dbReference>
<keyword evidence="4" id="KW-1185">Reference proteome</keyword>
<feature type="region of interest" description="Disordered" evidence="1">
    <location>
        <begin position="276"/>
        <end position="387"/>
    </location>
</feature>
<feature type="compositionally biased region" description="Basic and acidic residues" evidence="1">
    <location>
        <begin position="338"/>
        <end position="348"/>
    </location>
</feature>